<organism evidence="2 3">
    <name type="scientific">Hydra vulgaris</name>
    <name type="common">Hydra</name>
    <name type="synonym">Hydra attenuata</name>
    <dbReference type="NCBI Taxonomy" id="6087"/>
    <lineage>
        <taxon>Eukaryota</taxon>
        <taxon>Metazoa</taxon>
        <taxon>Cnidaria</taxon>
        <taxon>Hydrozoa</taxon>
        <taxon>Hydroidolina</taxon>
        <taxon>Anthoathecata</taxon>
        <taxon>Aplanulata</taxon>
        <taxon>Hydridae</taxon>
        <taxon>Hydra</taxon>
    </lineage>
</organism>
<dbReference type="Gene3D" id="1.10.10.1450">
    <property type="match status" value="1"/>
</dbReference>
<dbReference type="GeneID" id="136075816"/>
<reference evidence="3" key="2">
    <citation type="submission" date="2025-08" db="UniProtKB">
        <authorList>
            <consortium name="RefSeq"/>
        </authorList>
    </citation>
    <scope>IDENTIFICATION</scope>
</reference>
<sequence length="630" mass="73521">MEQRANIKFCVKLEKKFAETYELMKKVYDDDCTSRTQIYTWFTRFKNGREDLKDDLRPGRPESSNRAELVEKVHEIIGIDSNFTTRMLAEELNTTNFSNNYLSQLNKKQRFSKAEYDSIYPSDPIPPRMYGLIKAHKPEKAYPMRIVISTIGTPNYGISNYLVKAIQPILNKNKTRLKNSFDFINKANSWNVDENEVQVSFDVINLYPSIPLKEATLILIDQLNKDDSYRCSTKLTISETKTLIELCLHRCYFLWNNEIHELENSGPIGLSFMVVLAESFLQHHEENAFKIAKTLNPPLDLKTYLRYVNDSHARFSNIQEAEKFKIILNKQHPAIQYTIETENHNKTLNFLDITIINNSKGKYEFKVYRKEAITNIQIKPHSNHDPKILCAIFKGFVHRAYSICSVTHLKNEINFLIQVFNENGYTESQLKSIANQIRKKRYVKNNRIQSENNAFPTVSLPWIPSLSPKLRKIFRKVGYRVVFKSNPNLRTILTCKNKSRLPLNSQPGTYLVECNCSKKYVGETKLQIKTRIQQHQKSLNDGQHHQSAIATHSKFCSEKINWEKIKTLKVETKKFDRKVREALEIQRHQCFPSNGGINLDNGQFVKTKFWTPFFIFLRNEKRSRSTADVS</sequence>
<accession>A0ABM4B8W2</accession>
<dbReference type="InterPro" id="IPR041426">
    <property type="entry name" value="Mos1_HTH"/>
</dbReference>
<dbReference type="RefSeq" id="XP_065645326.1">
    <property type="nucleotide sequence ID" value="XM_065789254.1"/>
</dbReference>
<dbReference type="PROSITE" id="PS50164">
    <property type="entry name" value="GIY_YIG"/>
    <property type="match status" value="1"/>
</dbReference>
<dbReference type="InterPro" id="IPR035901">
    <property type="entry name" value="GIY-YIG_endonuc_sf"/>
</dbReference>
<evidence type="ECO:0000313" key="2">
    <source>
        <dbReference type="Proteomes" id="UP001652625"/>
    </source>
</evidence>
<dbReference type="PANTHER" id="PTHR21301:SF10">
    <property type="entry name" value="REVERSE TRANSCRIPTASE DOMAIN-CONTAINING PROTEIN"/>
    <property type="match status" value="1"/>
</dbReference>
<dbReference type="Proteomes" id="UP001652625">
    <property type="component" value="Chromosome 02"/>
</dbReference>
<proteinExistence type="predicted"/>
<dbReference type="InterPro" id="IPR058912">
    <property type="entry name" value="HTH_animal"/>
</dbReference>
<dbReference type="Gene3D" id="3.40.1440.10">
    <property type="entry name" value="GIY-YIG endonuclease"/>
    <property type="match status" value="1"/>
</dbReference>
<protein>
    <submittedName>
        <fullName evidence="3">Uncharacterized protein LOC136075816</fullName>
    </submittedName>
</protein>
<dbReference type="PANTHER" id="PTHR21301">
    <property type="entry name" value="REVERSE TRANSCRIPTASE"/>
    <property type="match status" value="1"/>
</dbReference>
<name>A0ABM4B8W2_HYDVU</name>
<feature type="domain" description="GIY-YIG" evidence="1">
    <location>
        <begin position="505"/>
        <end position="599"/>
    </location>
</feature>
<dbReference type="InterPro" id="IPR000305">
    <property type="entry name" value="GIY-YIG_endonuc"/>
</dbReference>
<evidence type="ECO:0000313" key="3">
    <source>
        <dbReference type="RefSeq" id="XP_065645326.1"/>
    </source>
</evidence>
<reference evidence="2" key="1">
    <citation type="submission" date="2025-05" db="UniProtKB">
        <authorList>
            <consortium name="RefSeq"/>
        </authorList>
    </citation>
    <scope>NUCLEOTIDE SEQUENCE [LARGE SCALE GENOMIC DNA]</scope>
</reference>
<dbReference type="Pfam" id="PF26215">
    <property type="entry name" value="HTH_animal"/>
    <property type="match status" value="1"/>
</dbReference>
<evidence type="ECO:0000259" key="1">
    <source>
        <dbReference type="PROSITE" id="PS50164"/>
    </source>
</evidence>
<keyword evidence="2" id="KW-1185">Reference proteome</keyword>
<dbReference type="Pfam" id="PF17906">
    <property type="entry name" value="HTH_48"/>
    <property type="match status" value="1"/>
</dbReference>
<gene>
    <name evidence="3" type="primary">LOC136075816</name>
</gene>